<dbReference type="AlphaFoldDB" id="A0AAJ5W9C1"/>
<gene>
    <name evidence="1" type="ORF">P0Y49_21860</name>
</gene>
<protein>
    <submittedName>
        <fullName evidence="1">Uncharacterized protein</fullName>
    </submittedName>
</protein>
<organism evidence="1 2">
    <name type="scientific">Candidatus Pedobacter colombiensis</name>
    <dbReference type="NCBI Taxonomy" id="3121371"/>
    <lineage>
        <taxon>Bacteria</taxon>
        <taxon>Pseudomonadati</taxon>
        <taxon>Bacteroidota</taxon>
        <taxon>Sphingobacteriia</taxon>
        <taxon>Sphingobacteriales</taxon>
        <taxon>Sphingobacteriaceae</taxon>
        <taxon>Pedobacter</taxon>
    </lineage>
</organism>
<reference evidence="1" key="1">
    <citation type="submission" date="2023-03" db="EMBL/GenBank/DDBJ databases">
        <title>Andean soil-derived lignocellulolytic bacterial consortium as a source of novel taxa and putative plastic-active enzymes.</title>
        <authorList>
            <person name="Diaz-Garcia L."/>
            <person name="Chuvochina M."/>
            <person name="Feuerriegel G."/>
            <person name="Bunk B."/>
            <person name="Sproer C."/>
            <person name="Streit W.R."/>
            <person name="Rodriguez L.M."/>
            <person name="Overmann J."/>
            <person name="Jimenez D.J."/>
        </authorList>
    </citation>
    <scope>NUCLEOTIDE SEQUENCE</scope>
    <source>
        <strain evidence="1">MAG 3858</strain>
    </source>
</reference>
<sequence>MKASPFLLSVLVICSLQIGCKKDGDKTETPSTIDTVTPPVVPDNVPVASYNLALLTNTNYFSNQPTVTNLVNQYSQEISGIAASLNYKGRLYLHEDSGNSNEVYITDVNGNDLGKLILDGIKNRDWEDIAIGPGPIPGKSYIYVAEIGDNKSSSTSIFIYRFPEPDLQNPTTATAVHISGIDKIELRYPNGPVNAETLMIDPGTKDLYIATKQSATSTVYVARYPQNLSGVTKLDPIAKLPFDLLTAGTISGDGTEMLLRNTGQIWYWKRNPGETVQQMLLRAPQDAPYYRNEHQGEAIDFASDASGYFTISEIKSYPGAKNAITFYKRN</sequence>
<dbReference type="Proteomes" id="UP001214530">
    <property type="component" value="Chromosome"/>
</dbReference>
<dbReference type="SUPFAM" id="SSF63825">
    <property type="entry name" value="YWTD domain"/>
    <property type="match status" value="1"/>
</dbReference>
<accession>A0AAJ5W9C1</accession>
<name>A0AAJ5W9C1_9SPHI</name>
<dbReference type="EMBL" id="CP119313">
    <property type="protein sequence ID" value="WEK19424.1"/>
    <property type="molecule type" value="Genomic_DNA"/>
</dbReference>
<proteinExistence type="predicted"/>
<evidence type="ECO:0000313" key="1">
    <source>
        <dbReference type="EMBL" id="WEK19424.1"/>
    </source>
</evidence>
<evidence type="ECO:0000313" key="2">
    <source>
        <dbReference type="Proteomes" id="UP001214530"/>
    </source>
</evidence>